<dbReference type="InterPro" id="IPR004014">
    <property type="entry name" value="ATPase_P-typ_cation-transptr_N"/>
</dbReference>
<dbReference type="Gene3D" id="2.70.150.10">
    <property type="entry name" value="Calcium-transporting ATPase, cytoplasmic transduction domain A"/>
    <property type="match status" value="1"/>
</dbReference>
<dbReference type="Gene3D" id="1.20.1110.10">
    <property type="entry name" value="Calcium-transporting ATPase, transmembrane domain"/>
    <property type="match status" value="2"/>
</dbReference>
<evidence type="ECO:0000256" key="9">
    <source>
        <dbReference type="SAM" id="Phobius"/>
    </source>
</evidence>
<keyword evidence="2 9" id="KW-0812">Transmembrane</keyword>
<feature type="domain" description="Cation-transporting P-type ATPase C-terminal" evidence="11">
    <location>
        <begin position="825"/>
        <end position="989"/>
    </location>
</feature>
<dbReference type="SUPFAM" id="SSF81653">
    <property type="entry name" value="Calcium ATPase, transduction domain A"/>
    <property type="match status" value="1"/>
</dbReference>
<reference evidence="13" key="1">
    <citation type="submission" date="2023-03" db="EMBL/GenBank/DDBJ databases">
        <authorList>
            <person name="Julca I."/>
        </authorList>
    </citation>
    <scope>NUCLEOTIDE SEQUENCE</scope>
</reference>
<dbReference type="InterPro" id="IPR023214">
    <property type="entry name" value="HAD_sf"/>
</dbReference>
<feature type="transmembrane region" description="Helical" evidence="9">
    <location>
        <begin position="938"/>
        <end position="959"/>
    </location>
</feature>
<accession>A0AAV1C6Q3</accession>
<evidence type="ECO:0000259" key="11">
    <source>
        <dbReference type="Pfam" id="PF00689"/>
    </source>
</evidence>
<evidence type="ECO:0000256" key="7">
    <source>
        <dbReference type="ARBA" id="ARBA00023136"/>
    </source>
</evidence>
<feature type="transmembrane region" description="Helical" evidence="9">
    <location>
        <begin position="971"/>
        <end position="990"/>
    </location>
</feature>
<dbReference type="Gene3D" id="3.40.1110.10">
    <property type="entry name" value="Calcium-transporting ATPase, cytoplasmic domain N"/>
    <property type="match status" value="2"/>
</dbReference>
<organism evidence="13 14">
    <name type="scientific">Oldenlandia corymbosa var. corymbosa</name>
    <dbReference type="NCBI Taxonomy" id="529605"/>
    <lineage>
        <taxon>Eukaryota</taxon>
        <taxon>Viridiplantae</taxon>
        <taxon>Streptophyta</taxon>
        <taxon>Embryophyta</taxon>
        <taxon>Tracheophyta</taxon>
        <taxon>Spermatophyta</taxon>
        <taxon>Magnoliopsida</taxon>
        <taxon>eudicotyledons</taxon>
        <taxon>Gunneridae</taxon>
        <taxon>Pentapetalae</taxon>
        <taxon>asterids</taxon>
        <taxon>lamiids</taxon>
        <taxon>Gentianales</taxon>
        <taxon>Rubiaceae</taxon>
        <taxon>Rubioideae</taxon>
        <taxon>Spermacoceae</taxon>
        <taxon>Hedyotis-Oldenlandia complex</taxon>
        <taxon>Oldenlandia</taxon>
    </lineage>
</organism>
<dbReference type="InterPro" id="IPR006068">
    <property type="entry name" value="ATPase_P-typ_cation-transptr_C"/>
</dbReference>
<evidence type="ECO:0000256" key="6">
    <source>
        <dbReference type="ARBA" id="ARBA00022989"/>
    </source>
</evidence>
<dbReference type="Pfam" id="PF00122">
    <property type="entry name" value="E1-E2_ATPase"/>
    <property type="match status" value="1"/>
</dbReference>
<evidence type="ECO:0000256" key="8">
    <source>
        <dbReference type="SAM" id="MobiDB-lite"/>
    </source>
</evidence>
<feature type="region of interest" description="Disordered" evidence="8">
    <location>
        <begin position="282"/>
        <end position="302"/>
    </location>
</feature>
<gene>
    <name evidence="13" type="ORF">OLC1_LOCUS2703</name>
</gene>
<comment type="subcellular location">
    <subcellularLocation>
        <location evidence="1">Membrane</location>
    </subcellularLocation>
</comment>
<feature type="transmembrane region" description="Helical" evidence="9">
    <location>
        <begin position="358"/>
        <end position="387"/>
    </location>
</feature>
<dbReference type="EMBL" id="OX459118">
    <property type="protein sequence ID" value="CAI9090570.1"/>
    <property type="molecule type" value="Genomic_DNA"/>
</dbReference>
<dbReference type="PRINTS" id="PR00119">
    <property type="entry name" value="CATATPASE"/>
</dbReference>
<proteinExistence type="predicted"/>
<sequence>MSENHLPDATYVDVEEEVESAPLMTEPSQADDHEVKNIVRTESKKLIRKFGGVDGVMRVLRTDRENGISGDPNDIEYRMKRFGSNDSNPYTKIYLVKDFHRCAVKAIRDPLIVILLMYTIVCICFGIKKHGVIGVWPERETHLLSIVSVVIFSAVTNLWPIEQNYVFSAAKNQVYSPQVDVVRNGVWVKIPVSEVVVGDIVYLKPGDQVPADGLCIDGHSLHLEDLTSDHLTKGSGVEAKSLRTNSARRVEVGEENPFLLAGNMVTAGYARIVVTAVEKSITEENGQPQHPQQQQQPPSQATWMTRRHVRELENLAYIIGRCGKAFAVLTFVCFLVRFCTQANDQESTNRDDKEADFVEFFIAVVGMMGTSAVIALTSSLEGLVLAVKSTLAYSMRSLLHQQVLIKRPSLCHRVASVDTICFNKIGTLTIDSLEVKEFWVGLNDIEEAPTDLIAPSVLELLHQAIGLNITQPRSSSTFATPLSPTERAIFDWATRELKMDKESLREGCTVLKIEPFNPVKKCSGVLISKKNDNTFHVHWKGAPDLILQRCSHYYGTGGKSIMFDRNTREMVKLTTKRMAEKGLRCIAFAHRKTSIEEHFNFNSARQQLTLIGLVGFDNLVRNEIATVVKDCQRAGINLKLVTGDSVLTAAALASRCGLLQQQPGDVVEGKQFRRFTTEERLEKVDRIRVLAGATPSDKSLLVQTLKEKGRVVAYVGGSVSDAQAIKEANVGLCFGPASEGRAEILKACSDIVIKDKKFLLVLEILKWGRGFYDSIQTYTQFLLTATSVDLVIDSAMTIFPNGFSFYHPVVEVSAQASVASGKLAIPVFQLLWVKFILGLVATLSVLIKQPSDDLMSEPPRDINEPLMTKNMLRNIIAQALYQIVVLLAIHFGGNSLLNLSYNEKTTLIFNTYVLCQVFMLMNAKLYDRKNIFQEMHSMKWFWGIIGFIIFLQVIMVEFWKSFAGTARLDSRQWGICFLIAAASTPISWLLR</sequence>
<dbReference type="GO" id="GO:0005886">
    <property type="term" value="C:plasma membrane"/>
    <property type="evidence" value="ECO:0007669"/>
    <property type="project" value="TreeGrafter"/>
</dbReference>
<dbReference type="SUPFAM" id="SSF81665">
    <property type="entry name" value="Calcium ATPase, transmembrane domain M"/>
    <property type="match status" value="1"/>
</dbReference>
<feature type="domain" description="Cation-transporting P-type ATPase N-terminal" evidence="12">
    <location>
        <begin position="51"/>
        <end position="122"/>
    </location>
</feature>
<feature type="transmembrane region" description="Helical" evidence="9">
    <location>
        <begin position="879"/>
        <end position="901"/>
    </location>
</feature>
<dbReference type="Pfam" id="PF00690">
    <property type="entry name" value="Cation_ATPase_N"/>
    <property type="match status" value="1"/>
</dbReference>
<evidence type="ECO:0000313" key="14">
    <source>
        <dbReference type="Proteomes" id="UP001161247"/>
    </source>
</evidence>
<feature type="transmembrane region" description="Helical" evidence="9">
    <location>
        <begin position="111"/>
        <end position="131"/>
    </location>
</feature>
<dbReference type="PANTHER" id="PTHR24093:SF434">
    <property type="entry name" value="CALCIUM-TRANSPORTING ATPASE 13, PLASMA MEMBRANE-TYPE-RELATED"/>
    <property type="match status" value="1"/>
</dbReference>
<feature type="transmembrane region" description="Helical" evidence="9">
    <location>
        <begin position="143"/>
        <end position="161"/>
    </location>
</feature>
<dbReference type="GO" id="GO:0000166">
    <property type="term" value="F:nucleotide binding"/>
    <property type="evidence" value="ECO:0007669"/>
    <property type="project" value="InterPro"/>
</dbReference>
<evidence type="ECO:0000256" key="3">
    <source>
        <dbReference type="ARBA" id="ARBA00022723"/>
    </source>
</evidence>
<feature type="transmembrane region" description="Helical" evidence="9">
    <location>
        <begin position="907"/>
        <end position="926"/>
    </location>
</feature>
<evidence type="ECO:0000256" key="2">
    <source>
        <dbReference type="ARBA" id="ARBA00022692"/>
    </source>
</evidence>
<dbReference type="Proteomes" id="UP001161247">
    <property type="component" value="Chromosome 1"/>
</dbReference>
<keyword evidence="3" id="KW-0479">Metal-binding</keyword>
<dbReference type="Gene3D" id="3.40.50.1000">
    <property type="entry name" value="HAD superfamily/HAD-like"/>
    <property type="match status" value="2"/>
</dbReference>
<evidence type="ECO:0000259" key="12">
    <source>
        <dbReference type="Pfam" id="PF00690"/>
    </source>
</evidence>
<keyword evidence="14" id="KW-1185">Reference proteome</keyword>
<dbReference type="AlphaFoldDB" id="A0AAV1C6Q3"/>
<dbReference type="GO" id="GO:0046872">
    <property type="term" value="F:metal ion binding"/>
    <property type="evidence" value="ECO:0007669"/>
    <property type="project" value="UniProtKB-KW"/>
</dbReference>
<keyword evidence="5" id="KW-0460">Magnesium</keyword>
<dbReference type="SUPFAM" id="SSF56784">
    <property type="entry name" value="HAD-like"/>
    <property type="match status" value="1"/>
</dbReference>
<feature type="transmembrane region" description="Helical" evidence="9">
    <location>
        <begin position="823"/>
        <end position="847"/>
    </location>
</feature>
<protein>
    <submittedName>
        <fullName evidence="13">OLC1v1025372C1</fullName>
    </submittedName>
</protein>
<name>A0AAV1C6Q3_OLDCO</name>
<dbReference type="GO" id="GO:0005388">
    <property type="term" value="F:P-type calcium transporter activity"/>
    <property type="evidence" value="ECO:0007669"/>
    <property type="project" value="TreeGrafter"/>
</dbReference>
<evidence type="ECO:0000256" key="1">
    <source>
        <dbReference type="ARBA" id="ARBA00004370"/>
    </source>
</evidence>
<keyword evidence="4" id="KW-0106">Calcium</keyword>
<dbReference type="Pfam" id="PF13246">
    <property type="entry name" value="Cation_ATPase"/>
    <property type="match status" value="1"/>
</dbReference>
<dbReference type="SUPFAM" id="SSF81660">
    <property type="entry name" value="Metal cation-transporting ATPase, ATP-binding domain N"/>
    <property type="match status" value="1"/>
</dbReference>
<feature type="domain" description="P-type ATPase A" evidence="10">
    <location>
        <begin position="176"/>
        <end position="279"/>
    </location>
</feature>
<dbReference type="InterPro" id="IPR008250">
    <property type="entry name" value="ATPase_P-typ_transduc_dom_A_sf"/>
</dbReference>
<keyword evidence="7 9" id="KW-0472">Membrane</keyword>
<keyword evidence="6 9" id="KW-1133">Transmembrane helix</keyword>
<dbReference type="InterPro" id="IPR023299">
    <property type="entry name" value="ATPase_P-typ_cyto_dom_N"/>
</dbReference>
<evidence type="ECO:0000256" key="5">
    <source>
        <dbReference type="ARBA" id="ARBA00022842"/>
    </source>
</evidence>
<dbReference type="InterPro" id="IPR036412">
    <property type="entry name" value="HAD-like_sf"/>
</dbReference>
<dbReference type="InterPro" id="IPR059000">
    <property type="entry name" value="ATPase_P-type_domA"/>
</dbReference>
<feature type="compositionally biased region" description="Low complexity" evidence="8">
    <location>
        <begin position="287"/>
        <end position="300"/>
    </location>
</feature>
<dbReference type="Pfam" id="PF00689">
    <property type="entry name" value="Cation_ATPase_C"/>
    <property type="match status" value="1"/>
</dbReference>
<evidence type="ECO:0000313" key="13">
    <source>
        <dbReference type="EMBL" id="CAI9090570.1"/>
    </source>
</evidence>
<evidence type="ECO:0000259" key="10">
    <source>
        <dbReference type="Pfam" id="PF00122"/>
    </source>
</evidence>
<dbReference type="PANTHER" id="PTHR24093">
    <property type="entry name" value="CATION TRANSPORTING ATPASE"/>
    <property type="match status" value="1"/>
</dbReference>
<evidence type="ECO:0000256" key="4">
    <source>
        <dbReference type="ARBA" id="ARBA00022837"/>
    </source>
</evidence>
<dbReference type="InterPro" id="IPR023298">
    <property type="entry name" value="ATPase_P-typ_TM_dom_sf"/>
</dbReference>